<dbReference type="FunFam" id="3.30.1370.50:FF:000006">
    <property type="entry name" value="NF-X1 finger transcription factor"/>
    <property type="match status" value="1"/>
</dbReference>
<keyword evidence="4" id="KW-1185">Reference proteome</keyword>
<dbReference type="Proteomes" id="UP000698800">
    <property type="component" value="Unassembled WGS sequence"/>
</dbReference>
<proteinExistence type="predicted"/>
<dbReference type="GO" id="GO:0000977">
    <property type="term" value="F:RNA polymerase II transcription regulatory region sequence-specific DNA binding"/>
    <property type="evidence" value="ECO:0007669"/>
    <property type="project" value="TreeGrafter"/>
</dbReference>
<reference evidence="3" key="1">
    <citation type="submission" date="2021-03" db="EMBL/GenBank/DDBJ databases">
        <title>Comparative genomics and phylogenomic investigation of the class Geoglossomycetes provide insights into ecological specialization and systematics.</title>
        <authorList>
            <person name="Melie T."/>
            <person name="Pirro S."/>
            <person name="Miller A.N."/>
            <person name="Quandt A."/>
        </authorList>
    </citation>
    <scope>NUCLEOTIDE SEQUENCE</scope>
    <source>
        <strain evidence="3">GBOQ0MN5Z8</strain>
    </source>
</reference>
<gene>
    <name evidence="3" type="ORF">FGG08_005228</name>
</gene>
<comment type="caution">
    <text evidence="3">The sequence shown here is derived from an EMBL/GenBank/DDBJ whole genome shotgun (WGS) entry which is preliminary data.</text>
</comment>
<feature type="region of interest" description="Disordered" evidence="1">
    <location>
        <begin position="160"/>
        <end position="185"/>
    </location>
</feature>
<dbReference type="CDD" id="cd06006">
    <property type="entry name" value="R3H_unknown_2"/>
    <property type="match status" value="1"/>
</dbReference>
<dbReference type="InterPro" id="IPR034078">
    <property type="entry name" value="NFX1_fam"/>
</dbReference>
<dbReference type="PANTHER" id="PTHR12360:SF12">
    <property type="entry name" value="TRANSCRIPTIONAL REPRESSOR NF-X1"/>
    <property type="match status" value="1"/>
</dbReference>
<sequence length="394" mass="42843">MPCTYKVMITCKCQHLKQELKCNASKNGGGSSAASLKCDDECARLERNRRLALALNIDLETHKDDHIPYSSDTLEIFQEHPKWSQAQERIFRIFAVDENEKRLRFKPMPPRQRAFIHALADDFGLDSESMDPEPHRHVAVFKTPRFVALPMKTLAECVRIKSEPSNPANDSKRVPSSTGTDNTPFNSLLLTSPRFGLTVAELQKAFSPAFDAYAPGTAFAITFLPSEEIVLNTHTPPPLTSLTALKPALATIATSLALAKSVQLCTVDSSLNIVRREADASGGEGWSRVAAKAAAPRSRRLAGEHTMGVKSAFMVLGGNLGTGKGKKKAEEKATVAEDWEEEEEKEEEKERGGGVALAGVGREGGRESGPESEKENYTHAAIGDKQGSASEIIG</sequence>
<feature type="compositionally biased region" description="Acidic residues" evidence="1">
    <location>
        <begin position="337"/>
        <end position="347"/>
    </location>
</feature>
<dbReference type="SMART" id="SM00393">
    <property type="entry name" value="R3H"/>
    <property type="match status" value="1"/>
</dbReference>
<evidence type="ECO:0000313" key="3">
    <source>
        <dbReference type="EMBL" id="KAH0538170.1"/>
    </source>
</evidence>
<dbReference type="OrthoDB" id="6512771at2759"/>
<dbReference type="PANTHER" id="PTHR12360">
    <property type="entry name" value="NUCLEAR TRANSCRIPTION FACTOR, X-BOX BINDING 1 NFX1"/>
    <property type="match status" value="1"/>
</dbReference>
<evidence type="ECO:0000259" key="2">
    <source>
        <dbReference type="PROSITE" id="PS51061"/>
    </source>
</evidence>
<dbReference type="Pfam" id="PF01424">
    <property type="entry name" value="R3H"/>
    <property type="match status" value="1"/>
</dbReference>
<organism evidence="3 4">
    <name type="scientific">Glutinoglossum americanum</name>
    <dbReference type="NCBI Taxonomy" id="1670608"/>
    <lineage>
        <taxon>Eukaryota</taxon>
        <taxon>Fungi</taxon>
        <taxon>Dikarya</taxon>
        <taxon>Ascomycota</taxon>
        <taxon>Pezizomycotina</taxon>
        <taxon>Geoglossomycetes</taxon>
        <taxon>Geoglossales</taxon>
        <taxon>Geoglossaceae</taxon>
        <taxon>Glutinoglossum</taxon>
    </lineage>
</organism>
<dbReference type="SUPFAM" id="SSF82708">
    <property type="entry name" value="R3H domain"/>
    <property type="match status" value="1"/>
</dbReference>
<dbReference type="AlphaFoldDB" id="A0A9P8KW89"/>
<feature type="compositionally biased region" description="Polar residues" evidence="1">
    <location>
        <begin position="163"/>
        <end position="185"/>
    </location>
</feature>
<protein>
    <recommendedName>
        <fullName evidence="2">R3H domain-containing protein</fullName>
    </recommendedName>
</protein>
<dbReference type="GO" id="GO:0005634">
    <property type="term" value="C:nucleus"/>
    <property type="evidence" value="ECO:0007669"/>
    <property type="project" value="TreeGrafter"/>
</dbReference>
<dbReference type="InterPro" id="IPR001374">
    <property type="entry name" value="R3H_dom"/>
</dbReference>
<dbReference type="InterPro" id="IPR034077">
    <property type="entry name" value="R3H_FAP1"/>
</dbReference>
<feature type="compositionally biased region" description="Basic and acidic residues" evidence="1">
    <location>
        <begin position="363"/>
        <end position="377"/>
    </location>
</feature>
<evidence type="ECO:0000313" key="4">
    <source>
        <dbReference type="Proteomes" id="UP000698800"/>
    </source>
</evidence>
<dbReference type="InterPro" id="IPR036867">
    <property type="entry name" value="R3H_dom_sf"/>
</dbReference>
<dbReference type="Gene3D" id="3.30.1370.50">
    <property type="entry name" value="R3H-like domain"/>
    <property type="match status" value="1"/>
</dbReference>
<evidence type="ECO:0000256" key="1">
    <source>
        <dbReference type="SAM" id="MobiDB-lite"/>
    </source>
</evidence>
<accession>A0A9P8KW89</accession>
<dbReference type="GO" id="GO:0000122">
    <property type="term" value="P:negative regulation of transcription by RNA polymerase II"/>
    <property type="evidence" value="ECO:0007669"/>
    <property type="project" value="TreeGrafter"/>
</dbReference>
<dbReference type="EMBL" id="JAGHQL010000120">
    <property type="protein sequence ID" value="KAH0538170.1"/>
    <property type="molecule type" value="Genomic_DNA"/>
</dbReference>
<feature type="domain" description="R3H" evidence="2">
    <location>
        <begin position="81"/>
        <end position="144"/>
    </location>
</feature>
<name>A0A9P8KW89_9PEZI</name>
<dbReference type="PROSITE" id="PS51061">
    <property type="entry name" value="R3H"/>
    <property type="match status" value="1"/>
</dbReference>
<dbReference type="GO" id="GO:0000981">
    <property type="term" value="F:DNA-binding transcription factor activity, RNA polymerase II-specific"/>
    <property type="evidence" value="ECO:0007669"/>
    <property type="project" value="TreeGrafter"/>
</dbReference>
<feature type="region of interest" description="Disordered" evidence="1">
    <location>
        <begin position="320"/>
        <end position="394"/>
    </location>
</feature>